<accession>A0A502DFP8</accession>
<dbReference type="PANTHER" id="PTHR43767:SF7">
    <property type="entry name" value="MEDIUM_LONG-CHAIN-FATTY-ACID--COA LIGASE FADD8"/>
    <property type="match status" value="1"/>
</dbReference>
<dbReference type="GO" id="GO:0016877">
    <property type="term" value="F:ligase activity, forming carbon-sulfur bonds"/>
    <property type="evidence" value="ECO:0007669"/>
    <property type="project" value="UniProtKB-ARBA"/>
</dbReference>
<dbReference type="AlphaFoldDB" id="A0A502DFP8"/>
<proteinExistence type="predicted"/>
<dbReference type="Pfam" id="PF00501">
    <property type="entry name" value="AMP-binding"/>
    <property type="match status" value="1"/>
</dbReference>
<dbReference type="PROSITE" id="PS00455">
    <property type="entry name" value="AMP_BINDING"/>
    <property type="match status" value="1"/>
</dbReference>
<feature type="compositionally biased region" description="Low complexity" evidence="1">
    <location>
        <begin position="503"/>
        <end position="513"/>
    </location>
</feature>
<name>A0A502DFP8_9BURK</name>
<evidence type="ECO:0000259" key="3">
    <source>
        <dbReference type="Pfam" id="PF13193"/>
    </source>
</evidence>
<dbReference type="OrthoDB" id="9766486at2"/>
<dbReference type="InterPro" id="IPR025110">
    <property type="entry name" value="AMP-bd_C"/>
</dbReference>
<dbReference type="PANTHER" id="PTHR43767">
    <property type="entry name" value="LONG-CHAIN-FATTY-ACID--COA LIGASE"/>
    <property type="match status" value="1"/>
</dbReference>
<gene>
    <name evidence="4" type="ORF">EAH82_20840</name>
</gene>
<feature type="domain" description="AMP-dependent synthetase/ligase" evidence="2">
    <location>
        <begin position="9"/>
        <end position="367"/>
    </location>
</feature>
<dbReference type="Proteomes" id="UP000319212">
    <property type="component" value="Unassembled WGS sequence"/>
</dbReference>
<reference evidence="4 5" key="1">
    <citation type="journal article" date="2019" name="Environ. Microbiol.">
        <title>Species interactions and distinct microbial communities in high Arctic permafrost affected cryosols are associated with the CH4 and CO2 gas fluxes.</title>
        <authorList>
            <person name="Altshuler I."/>
            <person name="Hamel J."/>
            <person name="Turney S."/>
            <person name="Magnuson E."/>
            <person name="Levesque R."/>
            <person name="Greer C."/>
            <person name="Whyte L.G."/>
        </authorList>
    </citation>
    <scope>NUCLEOTIDE SEQUENCE [LARGE SCALE GENOMIC DNA]</scope>
    <source>
        <strain evidence="4 5">S06.C</strain>
    </source>
</reference>
<dbReference type="EMBL" id="RCZI01000010">
    <property type="protein sequence ID" value="TPG23510.1"/>
    <property type="molecule type" value="Genomic_DNA"/>
</dbReference>
<dbReference type="InterPro" id="IPR000873">
    <property type="entry name" value="AMP-dep_synth/lig_dom"/>
</dbReference>
<dbReference type="InterPro" id="IPR020845">
    <property type="entry name" value="AMP-binding_CS"/>
</dbReference>
<evidence type="ECO:0000313" key="4">
    <source>
        <dbReference type="EMBL" id="TPG23510.1"/>
    </source>
</evidence>
<dbReference type="InterPro" id="IPR042099">
    <property type="entry name" value="ANL_N_sf"/>
</dbReference>
<dbReference type="Gene3D" id="3.40.50.12780">
    <property type="entry name" value="N-terminal domain of ligase-like"/>
    <property type="match status" value="1"/>
</dbReference>
<evidence type="ECO:0000313" key="5">
    <source>
        <dbReference type="Proteomes" id="UP000319212"/>
    </source>
</evidence>
<protein>
    <recommendedName>
        <fullName evidence="6">Long-chain fatty acid--CoA ligase</fullName>
    </recommendedName>
</protein>
<dbReference type="Gene3D" id="3.30.300.30">
    <property type="match status" value="1"/>
</dbReference>
<evidence type="ECO:0008006" key="6">
    <source>
        <dbReference type="Google" id="ProtNLM"/>
    </source>
</evidence>
<feature type="compositionally biased region" description="Basic and acidic residues" evidence="1">
    <location>
        <begin position="491"/>
        <end position="502"/>
    </location>
</feature>
<feature type="domain" description="AMP-binding enzyme C-terminal" evidence="3">
    <location>
        <begin position="417"/>
        <end position="491"/>
    </location>
</feature>
<sequence>MNLSLVTSQAAQLHGGRIAIVEGDRAWSYRDFDALVDRLASGLAGRFSAGARIGVMMSNCAEAVMLQFALERASLVRVPVNFRYTAHELSTLMEHCGAAAVFFNAACAPAVHAAVLLPSVSRTCVDEVTGEWPALLATPANMALLHKAKSETLATINYTSGTTGAPKGVMLSHGNWSSVYANMLVDRDLRADDVVGYVGPLTHASGAYLAPWFWRGARNIIVAPPTPARLIDLIERERITAFTCVPTFLTKMLAQADISLRDLSSLRLVGYGAEPLPANTLERGWALLGPVLWQNYGQTEAMMTCVHLPPQDHVRMVDGKPALRHGMLGRPYTLVEVVLRQEDGAPAAVGEIGELTVRASHVMQGYWNQPDATAATVRDGWLWTGDLAVADDEGLLRLVGRRKDMLICGGFNIYPGEIESLLTGLDGVHEAAVVARPDPDWGEIAVAFVVLAPESDHDAATLAASLRPLLGIKTPKAWHLVPELPKNGNGKIDKRELVRRDAQPVPAAQGAPA</sequence>
<dbReference type="InterPro" id="IPR045851">
    <property type="entry name" value="AMP-bd_C_sf"/>
</dbReference>
<dbReference type="SUPFAM" id="SSF56801">
    <property type="entry name" value="Acetyl-CoA synthetase-like"/>
    <property type="match status" value="1"/>
</dbReference>
<organism evidence="4 5">
    <name type="scientific">Variovorax guangxiensis</name>
    <dbReference type="NCBI Taxonomy" id="1775474"/>
    <lineage>
        <taxon>Bacteria</taxon>
        <taxon>Pseudomonadati</taxon>
        <taxon>Pseudomonadota</taxon>
        <taxon>Betaproteobacteria</taxon>
        <taxon>Burkholderiales</taxon>
        <taxon>Comamonadaceae</taxon>
        <taxon>Variovorax</taxon>
    </lineage>
</organism>
<dbReference type="InterPro" id="IPR050237">
    <property type="entry name" value="ATP-dep_AMP-bd_enzyme"/>
</dbReference>
<evidence type="ECO:0000256" key="1">
    <source>
        <dbReference type="SAM" id="MobiDB-lite"/>
    </source>
</evidence>
<dbReference type="Pfam" id="PF13193">
    <property type="entry name" value="AMP-binding_C"/>
    <property type="match status" value="1"/>
</dbReference>
<feature type="region of interest" description="Disordered" evidence="1">
    <location>
        <begin position="490"/>
        <end position="513"/>
    </location>
</feature>
<comment type="caution">
    <text evidence="4">The sequence shown here is derived from an EMBL/GenBank/DDBJ whole genome shotgun (WGS) entry which is preliminary data.</text>
</comment>
<evidence type="ECO:0000259" key="2">
    <source>
        <dbReference type="Pfam" id="PF00501"/>
    </source>
</evidence>